<keyword evidence="2" id="KW-1185">Reference proteome</keyword>
<accession>A0A9X2P7Q2</accession>
<comment type="caution">
    <text evidence="1">The sequence shown here is derived from an EMBL/GenBank/DDBJ whole genome shotgun (WGS) entry which is preliminary data.</text>
</comment>
<sequence length="51" mass="5896">MEEKSPNEELIDQLIKKRKLEIDAFVKLLHAIKDKNPAIPQPEKATIKSKK</sequence>
<protein>
    <submittedName>
        <fullName evidence="1">Uncharacterized protein</fullName>
    </submittedName>
</protein>
<evidence type="ECO:0000313" key="2">
    <source>
        <dbReference type="Proteomes" id="UP001142175"/>
    </source>
</evidence>
<organism evidence="1 2">
    <name type="scientific">Aquiflexum gelatinilyticum</name>
    <dbReference type="NCBI Taxonomy" id="2961943"/>
    <lineage>
        <taxon>Bacteria</taxon>
        <taxon>Pseudomonadati</taxon>
        <taxon>Bacteroidota</taxon>
        <taxon>Cytophagia</taxon>
        <taxon>Cytophagales</taxon>
        <taxon>Cyclobacteriaceae</taxon>
        <taxon>Aquiflexum</taxon>
    </lineage>
</organism>
<dbReference type="AlphaFoldDB" id="A0A9X2P7Q2"/>
<dbReference type="Proteomes" id="UP001142175">
    <property type="component" value="Unassembled WGS sequence"/>
</dbReference>
<evidence type="ECO:0000313" key="1">
    <source>
        <dbReference type="EMBL" id="MCR9015027.1"/>
    </source>
</evidence>
<dbReference type="RefSeq" id="WP_258422887.1">
    <property type="nucleotide sequence ID" value="NZ_JANAEZ010000002.1"/>
</dbReference>
<gene>
    <name evidence="1" type="ORF">NU887_08265</name>
</gene>
<proteinExistence type="predicted"/>
<reference evidence="1" key="1">
    <citation type="submission" date="2022-08" db="EMBL/GenBank/DDBJ databases">
        <authorList>
            <person name="Zhang D."/>
        </authorList>
    </citation>
    <scope>NUCLEOTIDE SEQUENCE</scope>
    <source>
        <strain evidence="1">XJ19-11</strain>
    </source>
</reference>
<dbReference type="EMBL" id="JANSUY010000004">
    <property type="protein sequence ID" value="MCR9015027.1"/>
    <property type="molecule type" value="Genomic_DNA"/>
</dbReference>
<name>A0A9X2P7Q2_9BACT</name>